<feature type="compositionally biased region" description="Polar residues" evidence="1">
    <location>
        <begin position="165"/>
        <end position="181"/>
    </location>
</feature>
<dbReference type="STRING" id="1246637.MTBBW1_2200037"/>
<accession>A0A1W1HD80</accession>
<reference evidence="2 3" key="1">
    <citation type="submission" date="2017-03" db="EMBL/GenBank/DDBJ databases">
        <authorList>
            <person name="Afonso C.L."/>
            <person name="Miller P.J."/>
            <person name="Scott M.A."/>
            <person name="Spackman E."/>
            <person name="Goraichik I."/>
            <person name="Dimitrov K.M."/>
            <person name="Suarez D.L."/>
            <person name="Swayne D.E."/>
        </authorList>
    </citation>
    <scope>NUCLEOTIDE SEQUENCE [LARGE SCALE GENOMIC DNA]</scope>
    <source>
        <strain evidence="2">PRJEB14757</strain>
    </source>
</reference>
<evidence type="ECO:0000313" key="3">
    <source>
        <dbReference type="Proteomes" id="UP000191931"/>
    </source>
</evidence>
<organism evidence="2 3">
    <name type="scientific">Desulfamplus magnetovallimortis</name>
    <dbReference type="NCBI Taxonomy" id="1246637"/>
    <lineage>
        <taxon>Bacteria</taxon>
        <taxon>Pseudomonadati</taxon>
        <taxon>Thermodesulfobacteriota</taxon>
        <taxon>Desulfobacteria</taxon>
        <taxon>Desulfobacterales</taxon>
        <taxon>Desulfobacteraceae</taxon>
        <taxon>Desulfamplus</taxon>
    </lineage>
</organism>
<keyword evidence="3" id="KW-1185">Reference proteome</keyword>
<sequence>MTDDPVTPQSSLKIGGPVAVFAAITPRVVRLNGNAGEPLKETITIVPEPEYSFSIKGIKAQRGEFIKYELSEKAGDNGVKNYQISIENTKKDAGAYYDVMVIETDSKIQPEIKINVMARLVDPNKPAPGNDGKSSGKNIDGAANNGGNSGNSGGKGNAGFVELIQQIQQQRAAGDSNSASSPPEPGSKPVQDPEKAAELKKKFEELIKQAQEKKAKEEKPAE</sequence>
<protein>
    <submittedName>
        <fullName evidence="2">Uncharacterized protein</fullName>
    </submittedName>
</protein>
<name>A0A1W1HD80_9BACT</name>
<evidence type="ECO:0000256" key="1">
    <source>
        <dbReference type="SAM" id="MobiDB-lite"/>
    </source>
</evidence>
<dbReference type="EMBL" id="FWEV01000136">
    <property type="protein sequence ID" value="SLM30383.1"/>
    <property type="molecule type" value="Genomic_DNA"/>
</dbReference>
<dbReference type="AlphaFoldDB" id="A0A1W1HD80"/>
<dbReference type="Proteomes" id="UP000191931">
    <property type="component" value="Unassembled WGS sequence"/>
</dbReference>
<gene>
    <name evidence="2" type="ORF">MTBBW1_2200037</name>
</gene>
<feature type="region of interest" description="Disordered" evidence="1">
    <location>
        <begin position="121"/>
        <end position="198"/>
    </location>
</feature>
<feature type="compositionally biased region" description="Low complexity" evidence="1">
    <location>
        <begin position="136"/>
        <end position="146"/>
    </location>
</feature>
<feature type="compositionally biased region" description="Gly residues" evidence="1">
    <location>
        <begin position="147"/>
        <end position="157"/>
    </location>
</feature>
<proteinExistence type="predicted"/>
<evidence type="ECO:0000313" key="2">
    <source>
        <dbReference type="EMBL" id="SLM30383.1"/>
    </source>
</evidence>